<comment type="similarity">
    <text evidence="8">Belongs to the major facilitator superfamily. Proton-dependent oligopeptide transporter (POT/PTR) (TC 2.A.17) family.</text>
</comment>
<evidence type="ECO:0000313" key="10">
    <source>
        <dbReference type="EMBL" id="AWG25119.1"/>
    </source>
</evidence>
<dbReference type="InterPro" id="IPR005279">
    <property type="entry name" value="Dipep/tripep_permease"/>
</dbReference>
<dbReference type="GO" id="GO:1904680">
    <property type="term" value="F:peptide transmembrane transporter activity"/>
    <property type="evidence" value="ECO:0007669"/>
    <property type="project" value="InterPro"/>
</dbReference>
<feature type="transmembrane region" description="Helical" evidence="9">
    <location>
        <begin position="236"/>
        <end position="255"/>
    </location>
</feature>
<protein>
    <submittedName>
        <fullName evidence="10">MFS transporter</fullName>
    </submittedName>
</protein>
<feature type="transmembrane region" description="Helical" evidence="9">
    <location>
        <begin position="304"/>
        <end position="321"/>
    </location>
</feature>
<feature type="transmembrane region" description="Helical" evidence="9">
    <location>
        <begin position="114"/>
        <end position="130"/>
    </location>
</feature>
<dbReference type="InterPro" id="IPR000109">
    <property type="entry name" value="POT_fam"/>
</dbReference>
<dbReference type="OrthoDB" id="9772725at2"/>
<dbReference type="CDD" id="cd17346">
    <property type="entry name" value="MFS_DtpA_like"/>
    <property type="match status" value="1"/>
</dbReference>
<dbReference type="Pfam" id="PF00854">
    <property type="entry name" value="PTR2"/>
    <property type="match status" value="2"/>
</dbReference>
<keyword evidence="4 8" id="KW-0812">Transmembrane</keyword>
<feature type="transmembrane region" description="Helical" evidence="9">
    <location>
        <begin position="346"/>
        <end position="371"/>
    </location>
</feature>
<evidence type="ECO:0000256" key="5">
    <source>
        <dbReference type="ARBA" id="ARBA00022856"/>
    </source>
</evidence>
<dbReference type="EMBL" id="CP020919">
    <property type="protein sequence ID" value="AWG25119.1"/>
    <property type="molecule type" value="Genomic_DNA"/>
</dbReference>
<feature type="transmembrane region" description="Helical" evidence="9">
    <location>
        <begin position="434"/>
        <end position="456"/>
    </location>
</feature>
<feature type="transmembrane region" description="Helical" evidence="9">
    <location>
        <begin position="534"/>
        <end position="555"/>
    </location>
</feature>
<evidence type="ECO:0000256" key="8">
    <source>
        <dbReference type="RuleBase" id="RU003755"/>
    </source>
</evidence>
<keyword evidence="2 8" id="KW-0813">Transport</keyword>
<feature type="transmembrane region" description="Helical" evidence="9">
    <location>
        <begin position="275"/>
        <end position="292"/>
    </location>
</feature>
<evidence type="ECO:0000256" key="2">
    <source>
        <dbReference type="ARBA" id="ARBA00022448"/>
    </source>
</evidence>
<name>A0A2S1LN31_9FLAO</name>
<gene>
    <name evidence="10" type="ORF">FK004_07670</name>
</gene>
<feature type="transmembrane region" description="Helical" evidence="9">
    <location>
        <begin position="378"/>
        <end position="401"/>
    </location>
</feature>
<feature type="transmembrane region" description="Helical" evidence="9">
    <location>
        <begin position="181"/>
        <end position="200"/>
    </location>
</feature>
<accession>A0A2S1LN31</accession>
<evidence type="ECO:0000313" key="11">
    <source>
        <dbReference type="Proteomes" id="UP000244677"/>
    </source>
</evidence>
<dbReference type="Proteomes" id="UP000244677">
    <property type="component" value="Chromosome"/>
</dbReference>
<evidence type="ECO:0000256" key="9">
    <source>
        <dbReference type="SAM" id="Phobius"/>
    </source>
</evidence>
<dbReference type="AlphaFoldDB" id="A0A2S1LN31"/>
<evidence type="ECO:0000256" key="7">
    <source>
        <dbReference type="ARBA" id="ARBA00023136"/>
    </source>
</evidence>
<feature type="transmembrane region" description="Helical" evidence="9">
    <location>
        <begin position="570"/>
        <end position="593"/>
    </location>
</feature>
<dbReference type="InterPro" id="IPR018456">
    <property type="entry name" value="PTR2_symporter_CS"/>
</dbReference>
<dbReference type="PANTHER" id="PTHR23517:SF15">
    <property type="entry name" value="PROTON-DEPENDENT OLIGOPEPTIDE FAMILY TRANSPORT PROTEIN"/>
    <property type="match status" value="1"/>
</dbReference>
<evidence type="ECO:0000256" key="6">
    <source>
        <dbReference type="ARBA" id="ARBA00022989"/>
    </source>
</evidence>
<keyword evidence="11" id="KW-1185">Reference proteome</keyword>
<dbReference type="GO" id="GO:0006857">
    <property type="term" value="P:oligopeptide transport"/>
    <property type="evidence" value="ECO:0007669"/>
    <property type="project" value="InterPro"/>
</dbReference>
<dbReference type="RefSeq" id="WP_108736723.1">
    <property type="nucleotide sequence ID" value="NZ_CP020919.1"/>
</dbReference>
<feature type="transmembrane region" description="Helical" evidence="9">
    <location>
        <begin position="501"/>
        <end position="522"/>
    </location>
</feature>
<proteinExistence type="inferred from homology"/>
<dbReference type="Gene3D" id="1.20.1250.20">
    <property type="entry name" value="MFS general substrate transporter like domains"/>
    <property type="match status" value="2"/>
</dbReference>
<organism evidence="10 11">
    <name type="scientific">Flavobacterium kingsejongi</name>
    <dbReference type="NCBI Taxonomy" id="1678728"/>
    <lineage>
        <taxon>Bacteria</taxon>
        <taxon>Pseudomonadati</taxon>
        <taxon>Bacteroidota</taxon>
        <taxon>Flavobacteriia</taxon>
        <taxon>Flavobacteriales</taxon>
        <taxon>Flavobacteriaceae</taxon>
        <taxon>Flavobacterium</taxon>
    </lineage>
</organism>
<keyword evidence="5" id="KW-0653">Protein transport</keyword>
<dbReference type="SUPFAM" id="SSF103473">
    <property type="entry name" value="MFS general substrate transporter"/>
    <property type="match status" value="1"/>
</dbReference>
<feature type="transmembrane region" description="Helical" evidence="9">
    <location>
        <begin position="62"/>
        <end position="83"/>
    </location>
</feature>
<dbReference type="NCBIfam" id="TIGR00924">
    <property type="entry name" value="yjdL_sub1_fam"/>
    <property type="match status" value="1"/>
</dbReference>
<reference evidence="10 11" key="1">
    <citation type="submission" date="2017-04" db="EMBL/GenBank/DDBJ databases">
        <title>Complete genome sequence of Flavobacterium kingsejong AJ004.</title>
        <authorList>
            <person name="Lee P.C."/>
        </authorList>
    </citation>
    <scope>NUCLEOTIDE SEQUENCE [LARGE SCALE GENOMIC DNA]</scope>
    <source>
        <strain evidence="10 11">AJ004</strain>
    </source>
</reference>
<dbReference type="InterPro" id="IPR050171">
    <property type="entry name" value="MFS_Transporters"/>
</dbReference>
<keyword evidence="7 9" id="KW-0472">Membrane</keyword>
<feature type="transmembrane region" description="Helical" evidence="9">
    <location>
        <begin position="468"/>
        <end position="489"/>
    </location>
</feature>
<dbReference type="PANTHER" id="PTHR23517">
    <property type="entry name" value="RESISTANCE PROTEIN MDTM, PUTATIVE-RELATED-RELATED"/>
    <property type="match status" value="1"/>
</dbReference>
<evidence type="ECO:0000256" key="3">
    <source>
        <dbReference type="ARBA" id="ARBA00022475"/>
    </source>
</evidence>
<dbReference type="GO" id="GO:0005886">
    <property type="term" value="C:plasma membrane"/>
    <property type="evidence" value="ECO:0007669"/>
    <property type="project" value="UniProtKB-SubCell"/>
</dbReference>
<dbReference type="InterPro" id="IPR036259">
    <property type="entry name" value="MFS_trans_sf"/>
</dbReference>
<comment type="subcellular location">
    <subcellularLocation>
        <location evidence="1">Cell membrane</location>
        <topology evidence="1">Multi-pass membrane protein</topology>
    </subcellularLocation>
    <subcellularLocation>
        <location evidence="8">Membrane</location>
        <topology evidence="8">Multi-pass membrane protein</topology>
    </subcellularLocation>
</comment>
<keyword evidence="5" id="KW-0571">Peptide transport</keyword>
<dbReference type="PROSITE" id="PS01023">
    <property type="entry name" value="PTR2_2"/>
    <property type="match status" value="1"/>
</dbReference>
<keyword evidence="3" id="KW-1003">Cell membrane</keyword>
<feature type="transmembrane region" description="Helical" evidence="9">
    <location>
        <begin position="151"/>
        <end position="175"/>
    </location>
</feature>
<sequence length="601" mass="66866">MSQNTTDQFFKNTVIGHPAGLFILFFTEMWERFSFYGMRSLLILFLTASFTDGGWEWTRENASALFGSYVGLVYLSTMLGGYFADKVIGFRWAVVVGAVLMTLGHAAMAVETEFSIYLGLILLVFGNGFFKPNMTSIISEMYKDRPEKKDGAYTLFYMGVNAGAFFGILLCGYLGEKVGWSYGFGLAGIFMFFGMLQFWLSQNIFGDIGLKPNKESKAKAEALDSDKRNPFTPWQLALIALTSILGLLWILNAPASKISGGKIDVFAFLGSGGNNYAILTALVLFIILLVYRFTQYSKITREKLMAVTFFAFLTIFFWAIFEQSPNSLTIFASDYTNRVLEGNWSVIFLVMNSLITVLPLGIITWVLFLMFKQTFKNYALANIILSLSFVIVWGIALWMLAKDYYTAGYLDLSDGTLELLKIEKVTTALTEVPATWFSTLNSLFIISLAPLFSKWWESKYNPSANIKYGIGMFLLALGMACVAIGASGIAPGAKTASVSMIWLILVYLFHTMGELCISPVGLSYVSKLVPGRMIAFMFGVWYLAVAIGMKGAGMFGENIDTIANEHGLSYFFWMLTIISVVVAVFSIIMTPVIKKLMHGVR</sequence>
<dbReference type="KEGG" id="fki:FK004_07670"/>
<evidence type="ECO:0000256" key="4">
    <source>
        <dbReference type="ARBA" id="ARBA00022692"/>
    </source>
</evidence>
<evidence type="ECO:0000256" key="1">
    <source>
        <dbReference type="ARBA" id="ARBA00004651"/>
    </source>
</evidence>
<feature type="transmembrane region" description="Helical" evidence="9">
    <location>
        <begin position="90"/>
        <end position="108"/>
    </location>
</feature>
<keyword evidence="6 9" id="KW-1133">Transmembrane helix</keyword>